<dbReference type="SUPFAM" id="SSF47616">
    <property type="entry name" value="GST C-terminal domain-like"/>
    <property type="match status" value="1"/>
</dbReference>
<protein>
    <submittedName>
        <fullName evidence="6">Glutathione S-transferase</fullName>
    </submittedName>
</protein>
<dbReference type="InterPro" id="IPR004046">
    <property type="entry name" value="GST_C"/>
</dbReference>
<dbReference type="SFLD" id="SFLDG00358">
    <property type="entry name" value="Main_(cytGST)"/>
    <property type="match status" value="1"/>
</dbReference>
<reference evidence="5 7" key="1">
    <citation type="submission" date="2017-11" db="EMBL/GenBank/DDBJ databases">
        <title>The genome of Rhizophagus clarus HR1 reveals common genetic basis of auxotrophy among arbuscular mycorrhizal fungi.</title>
        <authorList>
            <person name="Kobayashi Y."/>
        </authorList>
    </citation>
    <scope>NUCLEOTIDE SEQUENCE [LARGE SCALE GENOMIC DNA]</scope>
    <source>
        <strain evidence="5 7">HR1</strain>
    </source>
</reference>
<dbReference type="InterPro" id="IPR004045">
    <property type="entry name" value="Glutathione_S-Trfase_N"/>
</dbReference>
<dbReference type="InterPro" id="IPR036282">
    <property type="entry name" value="Glutathione-S-Trfase_C_sf"/>
</dbReference>
<evidence type="ECO:0000259" key="4">
    <source>
        <dbReference type="PROSITE" id="PS50405"/>
    </source>
</evidence>
<dbReference type="Proteomes" id="UP000615446">
    <property type="component" value="Unassembled WGS sequence"/>
</dbReference>
<dbReference type="PANTHER" id="PTHR44051:SF8">
    <property type="entry name" value="GLUTATHIONE S-TRANSFERASE GSTA"/>
    <property type="match status" value="1"/>
</dbReference>
<keyword evidence="6" id="KW-0808">Transferase</keyword>
<dbReference type="SFLD" id="SFLDG01150">
    <property type="entry name" value="Main.1:_Beta-like"/>
    <property type="match status" value="1"/>
</dbReference>
<feature type="domain" description="GST N-terminal" evidence="3">
    <location>
        <begin position="3"/>
        <end position="87"/>
    </location>
</feature>
<dbReference type="PROSITE" id="PS50404">
    <property type="entry name" value="GST_NTER"/>
    <property type="match status" value="1"/>
</dbReference>
<evidence type="ECO:0000313" key="6">
    <source>
        <dbReference type="EMBL" id="GES86096.1"/>
    </source>
</evidence>
<sequence length="242" mass="28021">MNSHDITLYTDGTQNGVKGSIILEELGIPYNVKHVSLEKKEHKEPWFLKINPCGKIPAITDHSKEDFHVFESAAIAIYLCENYDPEEKLLPKDFKLKSQVIQWVMFEASNLAPAHGQANYFVRYTPEKIPHVIKAVTDLVKGYYSILNKALEGKEYLVTDRFTMADAMCYPWVRSHFFSGIESIDEFTNLTAWVARIDERPATQRGLNVPFPDRMKVFRENPEKLEEFEKLIQSIFFANRNK</sequence>
<dbReference type="SUPFAM" id="SSF52833">
    <property type="entry name" value="Thioredoxin-like"/>
    <property type="match status" value="1"/>
</dbReference>
<comment type="caution">
    <text evidence="5">The sequence shown here is derived from an EMBL/GenBank/DDBJ whole genome shotgun (WGS) entry which is preliminary data.</text>
</comment>
<dbReference type="Proteomes" id="UP000247702">
    <property type="component" value="Unassembled WGS sequence"/>
</dbReference>
<dbReference type="STRING" id="94130.A0A2Z6R959"/>
<dbReference type="PROSITE" id="PS50405">
    <property type="entry name" value="GST_CTER"/>
    <property type="match status" value="1"/>
</dbReference>
<evidence type="ECO:0000259" key="3">
    <source>
        <dbReference type="PROSITE" id="PS50404"/>
    </source>
</evidence>
<dbReference type="Pfam" id="PF02798">
    <property type="entry name" value="GST_N"/>
    <property type="match status" value="1"/>
</dbReference>
<accession>A0A2Z6R959</accession>
<dbReference type="Gene3D" id="1.20.1050.10">
    <property type="match status" value="1"/>
</dbReference>
<dbReference type="InterPro" id="IPR036249">
    <property type="entry name" value="Thioredoxin-like_sf"/>
</dbReference>
<dbReference type="CDD" id="cd03048">
    <property type="entry name" value="GST_N_Ure2p_like"/>
    <property type="match status" value="1"/>
</dbReference>
<dbReference type="AlphaFoldDB" id="A0A2Z6R959"/>
<feature type="domain" description="GST C-terminal" evidence="4">
    <location>
        <begin position="93"/>
        <end position="223"/>
    </location>
</feature>
<dbReference type="EMBL" id="BLAL01000160">
    <property type="protein sequence ID" value="GES86096.1"/>
    <property type="molecule type" value="Genomic_DNA"/>
</dbReference>
<gene>
    <name evidence="6" type="ORF">RCL2_001316800</name>
    <name evidence="5" type="ORF">RclHR1_15910006</name>
</gene>
<name>A0A2Z6R959_9GLOM</name>
<proteinExistence type="inferred from homology"/>
<evidence type="ECO:0000256" key="1">
    <source>
        <dbReference type="ARBA" id="ARBA00007409"/>
    </source>
</evidence>
<dbReference type="SFLD" id="SFLDG01151">
    <property type="entry name" value="Main.2:_Nu-like"/>
    <property type="match status" value="1"/>
</dbReference>
<dbReference type="GO" id="GO:0016740">
    <property type="term" value="F:transferase activity"/>
    <property type="evidence" value="ECO:0007669"/>
    <property type="project" value="UniProtKB-KW"/>
</dbReference>
<dbReference type="SFLD" id="SFLDS00019">
    <property type="entry name" value="Glutathione_Transferase_(cytos"/>
    <property type="match status" value="1"/>
</dbReference>
<reference evidence="6" key="2">
    <citation type="submission" date="2019-10" db="EMBL/GenBank/DDBJ databases">
        <title>Conservation and host-specific expression of non-tandemly repeated heterogenous ribosome RNA gene in arbuscular mycorrhizal fungi.</title>
        <authorList>
            <person name="Maeda T."/>
            <person name="Kobayashi Y."/>
            <person name="Nakagawa T."/>
            <person name="Ezawa T."/>
            <person name="Yamaguchi K."/>
            <person name="Bino T."/>
            <person name="Nishimoto Y."/>
            <person name="Shigenobu S."/>
            <person name="Kawaguchi M."/>
        </authorList>
    </citation>
    <scope>NUCLEOTIDE SEQUENCE</scope>
    <source>
        <strain evidence="6">HR1</strain>
    </source>
</reference>
<organism evidence="5 7">
    <name type="scientific">Rhizophagus clarus</name>
    <dbReference type="NCBI Taxonomy" id="94130"/>
    <lineage>
        <taxon>Eukaryota</taxon>
        <taxon>Fungi</taxon>
        <taxon>Fungi incertae sedis</taxon>
        <taxon>Mucoromycota</taxon>
        <taxon>Glomeromycotina</taxon>
        <taxon>Glomeromycetes</taxon>
        <taxon>Glomerales</taxon>
        <taxon>Glomeraceae</taxon>
        <taxon>Rhizophagus</taxon>
    </lineage>
</organism>
<comment type="similarity">
    <text evidence="1 2">Belongs to the GST superfamily.</text>
</comment>
<dbReference type="Gene3D" id="3.40.30.10">
    <property type="entry name" value="Glutaredoxin"/>
    <property type="match status" value="1"/>
</dbReference>
<dbReference type="InterPro" id="IPR010987">
    <property type="entry name" value="Glutathione-S-Trfase_C-like"/>
</dbReference>
<keyword evidence="7" id="KW-1185">Reference proteome</keyword>
<dbReference type="InterPro" id="IPR040079">
    <property type="entry name" value="Glutathione_S-Trfase"/>
</dbReference>
<dbReference type="OrthoDB" id="422574at2759"/>
<evidence type="ECO:0000256" key="2">
    <source>
        <dbReference type="RuleBase" id="RU003494"/>
    </source>
</evidence>
<dbReference type="PANTHER" id="PTHR44051">
    <property type="entry name" value="GLUTATHIONE S-TRANSFERASE-RELATED"/>
    <property type="match status" value="1"/>
</dbReference>
<evidence type="ECO:0000313" key="5">
    <source>
        <dbReference type="EMBL" id="GBB89238.1"/>
    </source>
</evidence>
<dbReference type="Pfam" id="PF00043">
    <property type="entry name" value="GST_C"/>
    <property type="match status" value="1"/>
</dbReference>
<dbReference type="EMBL" id="BEXD01000659">
    <property type="protein sequence ID" value="GBB89238.1"/>
    <property type="molecule type" value="Genomic_DNA"/>
</dbReference>
<evidence type="ECO:0000313" key="7">
    <source>
        <dbReference type="Proteomes" id="UP000247702"/>
    </source>
</evidence>